<reference evidence="4" key="1">
    <citation type="submission" date="2018-05" db="EMBL/GenBank/DDBJ databases">
        <authorList>
            <person name="Lanie J.A."/>
            <person name="Ng W.-L."/>
            <person name="Kazmierczak K.M."/>
            <person name="Andrzejewski T.M."/>
            <person name="Davidsen T.M."/>
            <person name="Wayne K.J."/>
            <person name="Tettelin H."/>
            <person name="Glass J.I."/>
            <person name="Rusch D."/>
            <person name="Podicherti R."/>
            <person name="Tsui H.-C.T."/>
            <person name="Winkler M.E."/>
        </authorList>
    </citation>
    <scope>NUCLEOTIDE SEQUENCE</scope>
</reference>
<dbReference type="Gene3D" id="3.30.70.1730">
    <property type="match status" value="1"/>
</dbReference>
<dbReference type="GO" id="GO:1990904">
    <property type="term" value="C:ribonucleoprotein complex"/>
    <property type="evidence" value="ECO:0007669"/>
    <property type="project" value="UniProtKB-KW"/>
</dbReference>
<evidence type="ECO:0000313" key="4">
    <source>
        <dbReference type="EMBL" id="SUZ51943.1"/>
    </source>
</evidence>
<keyword evidence="3" id="KW-0687">Ribonucleoprotein</keyword>
<proteinExistence type="inferred from homology"/>
<dbReference type="Gene3D" id="6.10.250.290">
    <property type="match status" value="1"/>
</dbReference>
<dbReference type="InterPro" id="IPR047865">
    <property type="entry name" value="Ribosomal_uL10_bac_type"/>
</dbReference>
<evidence type="ECO:0008006" key="5">
    <source>
        <dbReference type="Google" id="ProtNLM"/>
    </source>
</evidence>
<sequence>MPLRIEQKKAVVEELNSMASTSVSAAIAEYRGLNVAEITELRTKARESGVYLKVVKNSLSKKALADTNFECLTQTLQGPIIIALSADDLASPARLFKDFSKDYEHLKTVGLAIDGDVFPSSELDRIAKLPTRNEAYSTIVGLMKAPIEKALRTLNEIPVKFTRLILAVKENQEEVS</sequence>
<organism evidence="4">
    <name type="scientific">marine metagenome</name>
    <dbReference type="NCBI Taxonomy" id="408172"/>
    <lineage>
        <taxon>unclassified sequences</taxon>
        <taxon>metagenomes</taxon>
        <taxon>ecological metagenomes</taxon>
    </lineage>
</organism>
<dbReference type="InterPro" id="IPR043141">
    <property type="entry name" value="Ribosomal_uL10-like_sf"/>
</dbReference>
<dbReference type="InterPro" id="IPR022973">
    <property type="entry name" value="Ribosomal_uL10_bac"/>
</dbReference>
<dbReference type="NCBIfam" id="NF000955">
    <property type="entry name" value="PRK00099.1-1"/>
    <property type="match status" value="1"/>
</dbReference>
<evidence type="ECO:0000256" key="1">
    <source>
        <dbReference type="ARBA" id="ARBA00008889"/>
    </source>
</evidence>
<dbReference type="Pfam" id="PF00466">
    <property type="entry name" value="Ribosomal_L10"/>
    <property type="match status" value="1"/>
</dbReference>
<evidence type="ECO:0000256" key="2">
    <source>
        <dbReference type="ARBA" id="ARBA00022980"/>
    </source>
</evidence>
<protein>
    <recommendedName>
        <fullName evidence="5">50S ribosomal protein L10</fullName>
    </recommendedName>
</protein>
<dbReference type="EMBL" id="UINC01000247">
    <property type="protein sequence ID" value="SUZ51943.1"/>
    <property type="molecule type" value="Genomic_DNA"/>
</dbReference>
<dbReference type="InterPro" id="IPR001790">
    <property type="entry name" value="Ribosomal_uL10"/>
</dbReference>
<comment type="similarity">
    <text evidence="1">Belongs to the universal ribosomal protein uL10 family.</text>
</comment>
<accession>A0A381NEI2</accession>
<dbReference type="CDD" id="cd05797">
    <property type="entry name" value="Ribosomal_L10"/>
    <property type="match status" value="1"/>
</dbReference>
<dbReference type="SUPFAM" id="SSF160369">
    <property type="entry name" value="Ribosomal protein L10-like"/>
    <property type="match status" value="1"/>
</dbReference>
<dbReference type="AlphaFoldDB" id="A0A381NEI2"/>
<dbReference type="GO" id="GO:0005840">
    <property type="term" value="C:ribosome"/>
    <property type="evidence" value="ECO:0007669"/>
    <property type="project" value="UniProtKB-KW"/>
</dbReference>
<evidence type="ECO:0000256" key="3">
    <source>
        <dbReference type="ARBA" id="ARBA00023274"/>
    </source>
</evidence>
<gene>
    <name evidence="4" type="ORF">METZ01_LOCUS4797</name>
</gene>
<name>A0A381NEI2_9ZZZZ</name>
<dbReference type="PANTHER" id="PTHR11560">
    <property type="entry name" value="39S RIBOSOMAL PROTEIN L10, MITOCHONDRIAL"/>
    <property type="match status" value="1"/>
</dbReference>
<dbReference type="HAMAP" id="MF_00362">
    <property type="entry name" value="Ribosomal_uL10"/>
    <property type="match status" value="1"/>
</dbReference>
<keyword evidence="2" id="KW-0689">Ribosomal protein</keyword>